<dbReference type="PROSITE" id="PS51154">
    <property type="entry name" value="MACRO"/>
    <property type="match status" value="1"/>
</dbReference>
<gene>
    <name evidence="2" type="ORF">SAMN02745702_00988</name>
</gene>
<protein>
    <submittedName>
        <fullName evidence="2">O-acetyl-ADP-ribose deacetylase (Regulator of RNase III), contains Macro domain</fullName>
    </submittedName>
</protein>
<dbReference type="Pfam" id="PF01661">
    <property type="entry name" value="Macro"/>
    <property type="match status" value="1"/>
</dbReference>
<dbReference type="EMBL" id="FUYA01000002">
    <property type="protein sequence ID" value="SKA68388.1"/>
    <property type="molecule type" value="Genomic_DNA"/>
</dbReference>
<dbReference type="InterPro" id="IPR043472">
    <property type="entry name" value="Macro_dom-like"/>
</dbReference>
<dbReference type="PANTHER" id="PTHR11106:SF27">
    <property type="entry name" value="MACRO DOMAIN-CONTAINING PROTEIN"/>
    <property type="match status" value="1"/>
</dbReference>
<dbReference type="Gene3D" id="3.40.220.10">
    <property type="entry name" value="Leucine Aminopeptidase, subunit E, domain 1"/>
    <property type="match status" value="1"/>
</dbReference>
<evidence type="ECO:0000259" key="1">
    <source>
        <dbReference type="PROSITE" id="PS51154"/>
    </source>
</evidence>
<dbReference type="SUPFAM" id="SSF52949">
    <property type="entry name" value="Macro domain-like"/>
    <property type="match status" value="1"/>
</dbReference>
<dbReference type="STRING" id="1121442.SAMN02745702_00988"/>
<name>A0A1T4VU81_9BACT</name>
<dbReference type="RefSeq" id="WP_078684284.1">
    <property type="nucleotide sequence ID" value="NZ_FUYA01000002.1"/>
</dbReference>
<keyword evidence="3" id="KW-1185">Reference proteome</keyword>
<dbReference type="Proteomes" id="UP000189733">
    <property type="component" value="Unassembled WGS sequence"/>
</dbReference>
<dbReference type="OrthoDB" id="6194521at2"/>
<dbReference type="AlphaFoldDB" id="A0A1T4VU81"/>
<accession>A0A1T4VU81</accession>
<reference evidence="2 3" key="1">
    <citation type="submission" date="2017-02" db="EMBL/GenBank/DDBJ databases">
        <authorList>
            <person name="Peterson S.W."/>
        </authorList>
    </citation>
    <scope>NUCLEOTIDE SEQUENCE [LARGE SCALE GENOMIC DNA]</scope>
    <source>
        <strain evidence="2 3">DSM 18034</strain>
    </source>
</reference>
<feature type="domain" description="Macro" evidence="1">
    <location>
        <begin position="3"/>
        <end position="186"/>
    </location>
</feature>
<evidence type="ECO:0000313" key="3">
    <source>
        <dbReference type="Proteomes" id="UP000189733"/>
    </source>
</evidence>
<proteinExistence type="predicted"/>
<dbReference type="PANTHER" id="PTHR11106">
    <property type="entry name" value="GANGLIOSIDE INDUCED DIFFERENTIATION ASSOCIATED PROTEIN 2-RELATED"/>
    <property type="match status" value="1"/>
</dbReference>
<sequence length="195" mass="20562">MSYKNCHSWKFCPGTLSICTGDITRSRADAIVNAANSQLAGGGGVDGAIHHAAGAEALHAACKDIIRERGKLPAGQAVLTPGFALSAKYIIHTVGPVWHGGTQNEDALLASAYWESALIAGQIGCQSVDFPAISCGVYHFPVEHAAEIALKTLKKSLDQGLVKSACMVIFSRDKMNIWLRAGETLFESPAEPSLG</sequence>
<dbReference type="InterPro" id="IPR002589">
    <property type="entry name" value="Macro_dom"/>
</dbReference>
<evidence type="ECO:0000313" key="2">
    <source>
        <dbReference type="EMBL" id="SKA68388.1"/>
    </source>
</evidence>
<organism evidence="2 3">
    <name type="scientific">Desulfobaculum bizertense DSM 18034</name>
    <dbReference type="NCBI Taxonomy" id="1121442"/>
    <lineage>
        <taxon>Bacteria</taxon>
        <taxon>Pseudomonadati</taxon>
        <taxon>Thermodesulfobacteriota</taxon>
        <taxon>Desulfovibrionia</taxon>
        <taxon>Desulfovibrionales</taxon>
        <taxon>Desulfovibrionaceae</taxon>
        <taxon>Desulfobaculum</taxon>
    </lineage>
</organism>
<dbReference type="SMART" id="SM00506">
    <property type="entry name" value="A1pp"/>
    <property type="match status" value="1"/>
</dbReference>